<reference evidence="2 3" key="1">
    <citation type="submission" date="2017-06" db="EMBL/GenBank/DDBJ databases">
        <title>Novel microbial phyla capable of carbon fixation and sulfur reduction in deep-sea sediments.</title>
        <authorList>
            <person name="Huang J."/>
            <person name="Baker B."/>
            <person name="Wang Y."/>
        </authorList>
    </citation>
    <scope>NUCLEOTIDE SEQUENCE [LARGE SCALE GENOMIC DNA]</scope>
    <source>
        <strain evidence="2">B3_LCP</strain>
    </source>
</reference>
<dbReference type="NCBIfam" id="TIGR03980">
    <property type="entry name" value="prismane_assoc"/>
    <property type="match status" value="1"/>
</dbReference>
<dbReference type="InterPro" id="IPR015077">
    <property type="entry name" value="DUF1858"/>
</dbReference>
<accession>A0A532UVU2</accession>
<sequence>MNNSGPITADMTIAEVLQRYPEAEKTLDKYKLHCVGCEVASLETVAVGAATHGVEDLQELLKDLNAAINS</sequence>
<dbReference type="AlphaFoldDB" id="A0A532UVU2"/>
<evidence type="ECO:0000259" key="1">
    <source>
        <dbReference type="Pfam" id="PF08984"/>
    </source>
</evidence>
<comment type="caution">
    <text evidence="2">The sequence shown here is derived from an EMBL/GenBank/DDBJ whole genome shotgun (WGS) entry which is preliminary data.</text>
</comment>
<dbReference type="InterPro" id="IPR038062">
    <property type="entry name" value="ScdA-like_N_sf"/>
</dbReference>
<dbReference type="InterPro" id="IPR023883">
    <property type="entry name" value="CHP03980_redox-disulphide"/>
</dbReference>
<name>A0A532UVU2_UNCL8</name>
<gene>
    <name evidence="2" type="ORF">CEE37_11590</name>
</gene>
<dbReference type="PANTHER" id="PTHR39341:SF1">
    <property type="entry name" value="DUF1858 DOMAIN-CONTAINING PROTEIN"/>
    <property type="match status" value="1"/>
</dbReference>
<feature type="domain" description="DUF1858" evidence="1">
    <location>
        <begin position="7"/>
        <end position="55"/>
    </location>
</feature>
<dbReference type="PANTHER" id="PTHR39341">
    <property type="entry name" value="BSL7085 PROTEIN"/>
    <property type="match status" value="1"/>
</dbReference>
<dbReference type="EMBL" id="NJBN01000008">
    <property type="protein sequence ID" value="TKJ39060.1"/>
    <property type="molecule type" value="Genomic_DNA"/>
</dbReference>
<dbReference type="Proteomes" id="UP000319619">
    <property type="component" value="Unassembled WGS sequence"/>
</dbReference>
<evidence type="ECO:0000313" key="3">
    <source>
        <dbReference type="Proteomes" id="UP000319619"/>
    </source>
</evidence>
<dbReference type="Pfam" id="PF08984">
    <property type="entry name" value="DUF1858"/>
    <property type="match status" value="1"/>
</dbReference>
<dbReference type="SUPFAM" id="SSF140683">
    <property type="entry name" value="SP0561-like"/>
    <property type="match status" value="1"/>
</dbReference>
<protein>
    <submittedName>
        <fullName evidence="2">Disulfide oxidoreductase</fullName>
    </submittedName>
</protein>
<dbReference type="Gene3D" id="1.10.3910.10">
    <property type="entry name" value="SP0561-like"/>
    <property type="match status" value="1"/>
</dbReference>
<proteinExistence type="predicted"/>
<organism evidence="2 3">
    <name type="scientific">candidate division LCP-89 bacterium B3_LCP</name>
    <dbReference type="NCBI Taxonomy" id="2012998"/>
    <lineage>
        <taxon>Bacteria</taxon>
        <taxon>Pseudomonadati</taxon>
        <taxon>Bacteria division LCP-89</taxon>
    </lineage>
</organism>
<evidence type="ECO:0000313" key="2">
    <source>
        <dbReference type="EMBL" id="TKJ39060.1"/>
    </source>
</evidence>